<dbReference type="EMBL" id="CPZJ01000019">
    <property type="protein sequence ID" value="CNG48043.1"/>
    <property type="molecule type" value="Genomic_DNA"/>
</dbReference>
<dbReference type="OrthoDB" id="9983476at2"/>
<gene>
    <name evidence="1" type="ORF">ERS008530_03866</name>
</gene>
<accession>A0A0T9MUE5</accession>
<reference evidence="1 2" key="1">
    <citation type="submission" date="2015-03" db="EMBL/GenBank/DDBJ databases">
        <authorList>
            <person name="Murphy D."/>
        </authorList>
    </citation>
    <scope>NUCLEOTIDE SEQUENCE [LARGE SCALE GENOMIC DNA]</scope>
    <source>
        <strain evidence="1 2">BR165/97</strain>
    </source>
</reference>
<sequence length="166" mass="18151">MTTTLRDALVALIGPEAGSTPYRTDEEDNLARSTLAARALLNFMDNSQCDEIDVESVFSDLIADLFHLGSLLHRQGLYTDFGLWEERVLVRAMNHFQAETGIEIDVKGAHPDAACSLLLYINNKKSTQHVAIMASQLAAELSLIIKNVEGLPTANALLAVVSECHK</sequence>
<organism evidence="1 2">
    <name type="scientific">Yersinia intermedia</name>
    <dbReference type="NCBI Taxonomy" id="631"/>
    <lineage>
        <taxon>Bacteria</taxon>
        <taxon>Pseudomonadati</taxon>
        <taxon>Pseudomonadota</taxon>
        <taxon>Gammaproteobacteria</taxon>
        <taxon>Enterobacterales</taxon>
        <taxon>Yersiniaceae</taxon>
        <taxon>Yersinia</taxon>
    </lineage>
</organism>
<proteinExistence type="predicted"/>
<name>A0A0T9MUE5_YERIN</name>
<dbReference type="AlphaFoldDB" id="A0A0T9MUE5"/>
<protein>
    <submittedName>
        <fullName evidence="1">Uncharacterized protein</fullName>
    </submittedName>
</protein>
<evidence type="ECO:0000313" key="2">
    <source>
        <dbReference type="Proteomes" id="UP000038750"/>
    </source>
</evidence>
<dbReference type="RefSeq" id="WP_050074436.1">
    <property type="nucleotide sequence ID" value="NZ_CPZJ01000019.1"/>
</dbReference>
<evidence type="ECO:0000313" key="1">
    <source>
        <dbReference type="EMBL" id="CNG48043.1"/>
    </source>
</evidence>
<dbReference type="Proteomes" id="UP000038750">
    <property type="component" value="Unassembled WGS sequence"/>
</dbReference>